<evidence type="ECO:0000256" key="1">
    <source>
        <dbReference type="ARBA" id="ARBA00004117"/>
    </source>
</evidence>
<dbReference type="KEGG" id="pbal:CPBP_00131"/>
<protein>
    <recommendedName>
        <fullName evidence="4">Flagellar hook protein FlgE</fullName>
    </recommendedName>
</protein>
<organism evidence="6 7">
    <name type="scientific">Candidatus Bodocaedibacter vickermanii</name>
    <dbReference type="NCBI Taxonomy" id="2741701"/>
    <lineage>
        <taxon>Bacteria</taxon>
        <taxon>Pseudomonadati</taxon>
        <taxon>Pseudomonadota</taxon>
        <taxon>Alphaproteobacteria</taxon>
        <taxon>Holosporales</taxon>
        <taxon>Candidatus Paracaedibacteraceae</taxon>
        <taxon>Candidatus Bodocaedibacter</taxon>
    </lineage>
</organism>
<dbReference type="PANTHER" id="PTHR30435:SF1">
    <property type="entry name" value="FLAGELLAR HOOK PROTEIN FLGE"/>
    <property type="match status" value="1"/>
</dbReference>
<sequence>MSIVTAQSGVKAAQVAMGVSVENVVSAQNVGGKSAAVDFSAVVTSGTTGSYSPGAVNTLVSRNVSEQGILKSTGVATHIAITGVNGFVITKNSLTAGEGQFGLKRGGAFNRNQQGFLEDKGVFLMGWPVGANGSVKAGINQEVVDDLVPIQVNQVAGVVRQTTEVEFSGNLSSGSATPVGESFTKTQRIFDSMGTPHNLIFTFKRLPAGGDSDNQVQYSTEVTVEGGVVKRNDTSGAIIGSAGTPMIVSFNQLGQFNLCDYGQATESNMSPKLCVEWTSPTINSAPLEMTLKLGKGKGATPTVWTGAAEPLAEGNLTAYDGSSLITYSQQDGLGYGRFENIRIEEDGTVSALFSNGRSVAIARLAMGTVASPNDLEFVTGNIFYETRKSGSIVLGQAGENGLGKIKSGALESSTVSLDQEFGKIMELKIYHQGCLMSMKQADRMAEELMQIMK</sequence>
<dbReference type="Gene3D" id="2.60.98.20">
    <property type="entry name" value="Flagellar hook protein FlgE"/>
    <property type="match status" value="1"/>
</dbReference>
<dbReference type="RefSeq" id="WP_350332132.1">
    <property type="nucleotide sequence ID" value="NZ_CP054719.1"/>
</dbReference>
<dbReference type="GO" id="GO:0071978">
    <property type="term" value="P:bacterial-type flagellum-dependent swarming motility"/>
    <property type="evidence" value="ECO:0007669"/>
    <property type="project" value="TreeGrafter"/>
</dbReference>
<dbReference type="SUPFAM" id="SSF117143">
    <property type="entry name" value="Flagellar hook protein flgE"/>
    <property type="match status" value="1"/>
</dbReference>
<dbReference type="InterPro" id="IPR011491">
    <property type="entry name" value="FlgE_D2"/>
</dbReference>
<dbReference type="EMBL" id="CP054719">
    <property type="protein sequence ID" value="QOL19379.1"/>
    <property type="molecule type" value="Genomic_DNA"/>
</dbReference>
<dbReference type="Proteomes" id="UP000594001">
    <property type="component" value="Chromosome"/>
</dbReference>
<dbReference type="Pfam" id="PF07559">
    <property type="entry name" value="FlgE_D2"/>
    <property type="match status" value="1"/>
</dbReference>
<dbReference type="NCBIfam" id="TIGR03506">
    <property type="entry name" value="FlgEFG_subfam"/>
    <property type="match status" value="1"/>
</dbReference>
<accession>A0A7L9RS49</accession>
<feature type="domain" description="Flagellar hook protein FlgE D2" evidence="5">
    <location>
        <begin position="184"/>
        <end position="332"/>
    </location>
</feature>
<keyword evidence="3 4" id="KW-0975">Bacterial flagellum</keyword>
<dbReference type="InterPro" id="IPR037058">
    <property type="entry name" value="Falgellar_hook_FlgE_sf"/>
</dbReference>
<dbReference type="GO" id="GO:0009425">
    <property type="term" value="C:bacterial-type flagellum basal body"/>
    <property type="evidence" value="ECO:0007669"/>
    <property type="project" value="UniProtKB-SubCell"/>
</dbReference>
<evidence type="ECO:0000313" key="6">
    <source>
        <dbReference type="EMBL" id="QOL19379.1"/>
    </source>
</evidence>
<comment type="function">
    <text evidence="4">A flexible structure which links the flagellar filament to the drive apparatus in the basal body.</text>
</comment>
<evidence type="ECO:0000313" key="7">
    <source>
        <dbReference type="Proteomes" id="UP000594001"/>
    </source>
</evidence>
<dbReference type="GO" id="GO:0005829">
    <property type="term" value="C:cytosol"/>
    <property type="evidence" value="ECO:0007669"/>
    <property type="project" value="TreeGrafter"/>
</dbReference>
<evidence type="ECO:0000256" key="2">
    <source>
        <dbReference type="ARBA" id="ARBA00009677"/>
    </source>
</evidence>
<reference evidence="6 7" key="1">
    <citation type="submission" date="2020-06" db="EMBL/GenBank/DDBJ databases">
        <title>The endosymbiont of the kinetoplastid Bodo saltans is a Paracaedibacter-like alpha-proteobacterium possessing a putative toxin-antitoxin system.</title>
        <authorList>
            <person name="Midha S."/>
            <person name="Rigden D.J."/>
            <person name="Siozios S."/>
            <person name="Hurst G.D.D."/>
            <person name="Jackson A.P."/>
        </authorList>
    </citation>
    <scope>NUCLEOTIDE SEQUENCE [LARGE SCALE GENOMIC DNA]</scope>
    <source>
        <strain evidence="6">Lake Konstanz</strain>
    </source>
</reference>
<name>A0A7L9RS49_9PROT</name>
<evidence type="ECO:0000256" key="3">
    <source>
        <dbReference type="ARBA" id="ARBA00023143"/>
    </source>
</evidence>
<evidence type="ECO:0000259" key="5">
    <source>
        <dbReference type="Pfam" id="PF07559"/>
    </source>
</evidence>
<dbReference type="GO" id="GO:0009424">
    <property type="term" value="C:bacterial-type flagellum hook"/>
    <property type="evidence" value="ECO:0007669"/>
    <property type="project" value="TreeGrafter"/>
</dbReference>
<dbReference type="InterPro" id="IPR037925">
    <property type="entry name" value="FlgE/F/G-like"/>
</dbReference>
<keyword evidence="6" id="KW-0282">Flagellum</keyword>
<keyword evidence="6" id="KW-0969">Cilium</keyword>
<keyword evidence="6" id="KW-0966">Cell projection</keyword>
<dbReference type="AlphaFoldDB" id="A0A7L9RS49"/>
<proteinExistence type="inferred from homology"/>
<comment type="subcellular location">
    <subcellularLocation>
        <location evidence="1 4">Bacterial flagellum basal body</location>
    </subcellularLocation>
</comment>
<evidence type="ECO:0000256" key="4">
    <source>
        <dbReference type="RuleBase" id="RU362116"/>
    </source>
</evidence>
<keyword evidence="7" id="KW-1185">Reference proteome</keyword>
<dbReference type="InterPro" id="IPR020013">
    <property type="entry name" value="Flagellar_FlgE/F/G"/>
</dbReference>
<comment type="similarity">
    <text evidence="2 4">Belongs to the flagella basal body rod proteins family.</text>
</comment>
<gene>
    <name evidence="6" type="primary">flgE_1</name>
    <name evidence="6" type="ORF">CPBP_00131</name>
</gene>
<dbReference type="PANTHER" id="PTHR30435">
    <property type="entry name" value="FLAGELLAR PROTEIN"/>
    <property type="match status" value="1"/>
</dbReference>